<dbReference type="Proteomes" id="UP000297595">
    <property type="component" value="Unassembled WGS sequence"/>
</dbReference>
<comment type="caution">
    <text evidence="1">The sequence shown here is derived from an EMBL/GenBank/DDBJ whole genome shotgun (WGS) entry which is preliminary data.</text>
</comment>
<dbReference type="AlphaFoldDB" id="A0A7C8PCX4"/>
<evidence type="ECO:0000313" key="2">
    <source>
        <dbReference type="Proteomes" id="UP000297595"/>
    </source>
</evidence>
<gene>
    <name evidence="1" type="ORF">EYR41_009448</name>
</gene>
<evidence type="ECO:0000313" key="1">
    <source>
        <dbReference type="EMBL" id="TGJ65485.1"/>
    </source>
</evidence>
<accession>A0A7C8PCX4</accession>
<reference evidence="1 2" key="1">
    <citation type="submission" date="2019-03" db="EMBL/GenBank/DDBJ databases">
        <title>Nematode-trapping fungi genome.</title>
        <authorList>
            <person name="Vidal-Diez De Ulzurrun G."/>
        </authorList>
    </citation>
    <scope>NUCLEOTIDE SEQUENCE [LARGE SCALE GENOMIC DNA]</scope>
    <source>
        <strain evidence="1 2">TWF154</strain>
    </source>
</reference>
<proteinExistence type="predicted"/>
<organism evidence="1 2">
    <name type="scientific">Orbilia oligospora</name>
    <name type="common">Nematode-trapping fungus</name>
    <name type="synonym">Arthrobotrys oligospora</name>
    <dbReference type="NCBI Taxonomy" id="2813651"/>
    <lineage>
        <taxon>Eukaryota</taxon>
        <taxon>Fungi</taxon>
        <taxon>Dikarya</taxon>
        <taxon>Ascomycota</taxon>
        <taxon>Pezizomycotina</taxon>
        <taxon>Orbiliomycetes</taxon>
        <taxon>Orbiliales</taxon>
        <taxon>Orbiliaceae</taxon>
        <taxon>Orbilia</taxon>
    </lineage>
</organism>
<sequence length="118" mass="13608">MWDREMATERETHIPESCPKEAFHKHLPAGWLNLRTLQANSNVSKMSRASSRDLRKRHRYVVVILQSICRRLTFTLDFQQFNNGANAVPLQVRESIPGELHGGSDPLQFFSTLFPDET</sequence>
<protein>
    <submittedName>
        <fullName evidence="1">Uncharacterized protein</fullName>
    </submittedName>
</protein>
<name>A0A7C8PCX4_ORBOL</name>
<dbReference type="EMBL" id="SOZJ01000006">
    <property type="protein sequence ID" value="TGJ65485.1"/>
    <property type="molecule type" value="Genomic_DNA"/>
</dbReference>